<comment type="caution">
    <text evidence="5">The sequence shown here is derived from an EMBL/GenBank/DDBJ whole genome shotgun (WGS) entry which is preliminary data.</text>
</comment>
<evidence type="ECO:0000313" key="5">
    <source>
        <dbReference type="EMBL" id="MFD1226753.1"/>
    </source>
</evidence>
<dbReference type="SUPFAM" id="SSF53448">
    <property type="entry name" value="Nucleotide-diphospho-sugar transferases"/>
    <property type="match status" value="1"/>
</dbReference>
<dbReference type="EMBL" id="JBHTMA010000033">
    <property type="protein sequence ID" value="MFD1226753.1"/>
    <property type="molecule type" value="Genomic_DNA"/>
</dbReference>
<protein>
    <submittedName>
        <fullName evidence="5">Glycosyltransferase family 2 protein</fullName>
    </submittedName>
</protein>
<accession>A0ABW3V181</accession>
<evidence type="ECO:0000259" key="4">
    <source>
        <dbReference type="Pfam" id="PF00535"/>
    </source>
</evidence>
<dbReference type="Pfam" id="PF00535">
    <property type="entry name" value="Glycos_transf_2"/>
    <property type="match status" value="1"/>
</dbReference>
<dbReference type="PANTHER" id="PTHR43179">
    <property type="entry name" value="RHAMNOSYLTRANSFERASE WBBL"/>
    <property type="match status" value="1"/>
</dbReference>
<dbReference type="RefSeq" id="WP_289387524.1">
    <property type="nucleotide sequence ID" value="NZ_JAUCBM010000005.1"/>
</dbReference>
<evidence type="ECO:0000256" key="1">
    <source>
        <dbReference type="ARBA" id="ARBA00006739"/>
    </source>
</evidence>
<name>A0ABW3V181_9HYPH</name>
<proteinExistence type="inferred from homology"/>
<gene>
    <name evidence="5" type="ORF">ACFQ35_06265</name>
</gene>
<dbReference type="InterPro" id="IPR001173">
    <property type="entry name" value="Glyco_trans_2-like"/>
</dbReference>
<dbReference type="Gene3D" id="3.90.550.10">
    <property type="entry name" value="Spore Coat Polysaccharide Biosynthesis Protein SpsA, Chain A"/>
    <property type="match status" value="1"/>
</dbReference>
<feature type="domain" description="Glycosyltransferase 2-like" evidence="4">
    <location>
        <begin position="10"/>
        <end position="117"/>
    </location>
</feature>
<reference evidence="6" key="1">
    <citation type="journal article" date="2019" name="Int. J. Syst. Evol. Microbiol.">
        <title>The Global Catalogue of Microorganisms (GCM) 10K type strain sequencing project: providing services to taxonomists for standard genome sequencing and annotation.</title>
        <authorList>
            <consortium name="The Broad Institute Genomics Platform"/>
            <consortium name="The Broad Institute Genome Sequencing Center for Infectious Disease"/>
            <person name="Wu L."/>
            <person name="Ma J."/>
        </authorList>
    </citation>
    <scope>NUCLEOTIDE SEQUENCE [LARGE SCALE GENOMIC DNA]</scope>
    <source>
        <strain evidence="6">CCUG 49584</strain>
    </source>
</reference>
<comment type="similarity">
    <text evidence="1">Belongs to the glycosyltransferase 2 family.</text>
</comment>
<dbReference type="InterPro" id="IPR029044">
    <property type="entry name" value="Nucleotide-diphossugar_trans"/>
</dbReference>
<keyword evidence="6" id="KW-1185">Reference proteome</keyword>
<keyword evidence="3" id="KW-0808">Transferase</keyword>
<evidence type="ECO:0000256" key="2">
    <source>
        <dbReference type="ARBA" id="ARBA00022676"/>
    </source>
</evidence>
<sequence>MSRKNPLMDAVVVTYNRLDKLKNCIAAINAQSVAVRFIHVVDNNSSDGTKEWLLENAERLNIIPHILDYNGGGAGGFNVGIKAAYNAGADWTWVMDDDVYPKLDCLKALVESSFFHSHTQGTREIGFLASRVEWVDGSICLMNIPVLNWPPNASFHEAKSSLPLTSSSFVSCFISRVGVERVGLPVKEFFIWCDDTEYTRRLSKNFDCYYLDDSVVIHDTPSNNLPDYSQVTHQNLWKYKCEIRNVAAIEAVASGKSKKIRALRQVLKNSKKAYRATRDFKIFKALLLSGIRGAFWDYKKHIEHV</sequence>
<evidence type="ECO:0000256" key="3">
    <source>
        <dbReference type="ARBA" id="ARBA00022679"/>
    </source>
</evidence>
<keyword evidence="2" id="KW-0328">Glycosyltransferase</keyword>
<dbReference type="Proteomes" id="UP001597263">
    <property type="component" value="Unassembled WGS sequence"/>
</dbReference>
<dbReference type="CDD" id="cd04185">
    <property type="entry name" value="GT_2_like_b"/>
    <property type="match status" value="1"/>
</dbReference>
<organism evidence="5 6">
    <name type="scientific">Pseudochrobactrum kiredjianiae</name>
    <dbReference type="NCBI Taxonomy" id="386305"/>
    <lineage>
        <taxon>Bacteria</taxon>
        <taxon>Pseudomonadati</taxon>
        <taxon>Pseudomonadota</taxon>
        <taxon>Alphaproteobacteria</taxon>
        <taxon>Hyphomicrobiales</taxon>
        <taxon>Brucellaceae</taxon>
        <taxon>Pseudochrobactrum</taxon>
    </lineage>
</organism>
<dbReference type="PANTHER" id="PTHR43179:SF12">
    <property type="entry name" value="GALACTOFURANOSYLTRANSFERASE GLFT2"/>
    <property type="match status" value="1"/>
</dbReference>
<evidence type="ECO:0000313" key="6">
    <source>
        <dbReference type="Proteomes" id="UP001597263"/>
    </source>
</evidence>